<dbReference type="PANTHER" id="PTHR42695">
    <property type="entry name" value="GLUTAMINE AMIDOTRANSFERASE YLR126C-RELATED"/>
    <property type="match status" value="1"/>
</dbReference>
<dbReference type="PANTHER" id="PTHR42695:SF5">
    <property type="entry name" value="GLUTAMINE AMIDOTRANSFERASE YLR126C-RELATED"/>
    <property type="match status" value="1"/>
</dbReference>
<dbReference type="PROSITE" id="PS51273">
    <property type="entry name" value="GATASE_TYPE_1"/>
    <property type="match status" value="1"/>
</dbReference>
<dbReference type="Pfam" id="PF00117">
    <property type="entry name" value="GATase"/>
    <property type="match status" value="1"/>
</dbReference>
<name>A0A833PGX4_ACIBZ</name>
<evidence type="ECO:0000313" key="2">
    <source>
        <dbReference type="EMBL" id="KAF1025167.1"/>
    </source>
</evidence>
<dbReference type="CDD" id="cd01741">
    <property type="entry name" value="GATase1_1"/>
    <property type="match status" value="1"/>
</dbReference>
<feature type="domain" description="Glutamine amidotransferase" evidence="1">
    <location>
        <begin position="27"/>
        <end position="186"/>
    </location>
</feature>
<organism evidence="2 3">
    <name type="scientific">Acinetobacter bereziniae</name>
    <name type="common">Acinetobacter genomosp. 10</name>
    <dbReference type="NCBI Taxonomy" id="106648"/>
    <lineage>
        <taxon>Bacteria</taxon>
        <taxon>Pseudomonadati</taxon>
        <taxon>Pseudomonadota</taxon>
        <taxon>Gammaproteobacteria</taxon>
        <taxon>Moraxellales</taxon>
        <taxon>Moraxellaceae</taxon>
        <taxon>Acinetobacter</taxon>
    </lineage>
</organism>
<gene>
    <name evidence="2" type="primary">guaA_2</name>
    <name evidence="2" type="ORF">GAK29_02115</name>
</gene>
<evidence type="ECO:0000259" key="1">
    <source>
        <dbReference type="Pfam" id="PF00117"/>
    </source>
</evidence>
<dbReference type="InterPro" id="IPR017926">
    <property type="entry name" value="GATASE"/>
</dbReference>
<dbReference type="AlphaFoldDB" id="A0A833PGX4"/>
<dbReference type="SUPFAM" id="SSF52317">
    <property type="entry name" value="Class I glutamine amidotransferase-like"/>
    <property type="match status" value="1"/>
</dbReference>
<sequence>MATSNTTLPKTIYAIQHLAFEDLGVLEDTFYELGYRVRYFEAGVDNLKPALEFEGLTIILGGPIGVYETEDYPFLNDEIKYLEQRIAKNLPTIGICLGAQLIAHALGAKVYPGHQKEIGWSKLKLSLVKNNPLLPLANHEVLHWHGDSFDLPISAELLASSSIYTNQAFRVGKNILALQFHLEVAADCMEKWLIGHTSELRQAGINIPLLRADNEKYAPQLELQSPLVLEHFLKNFDQ</sequence>
<accession>A0A833PGX4</accession>
<dbReference type="NCBIfam" id="NF005458">
    <property type="entry name" value="PRK07053.1"/>
    <property type="match status" value="1"/>
</dbReference>
<dbReference type="GO" id="GO:0005829">
    <property type="term" value="C:cytosol"/>
    <property type="evidence" value="ECO:0007669"/>
    <property type="project" value="TreeGrafter"/>
</dbReference>
<dbReference type="Gene3D" id="3.40.50.880">
    <property type="match status" value="1"/>
</dbReference>
<dbReference type="InterPro" id="IPR029062">
    <property type="entry name" value="Class_I_gatase-like"/>
</dbReference>
<dbReference type="InterPro" id="IPR044992">
    <property type="entry name" value="ChyE-like"/>
</dbReference>
<comment type="caution">
    <text evidence="2">The sequence shown here is derived from an EMBL/GenBank/DDBJ whole genome shotgun (WGS) entry which is preliminary data.</text>
</comment>
<proteinExistence type="predicted"/>
<evidence type="ECO:0000313" key="3">
    <source>
        <dbReference type="Proteomes" id="UP000490535"/>
    </source>
</evidence>
<protein>
    <submittedName>
        <fullName evidence="2">GMP synthase [glutamine-hydrolyzing]</fullName>
    </submittedName>
</protein>
<dbReference type="Proteomes" id="UP000490535">
    <property type="component" value="Unassembled WGS sequence"/>
</dbReference>
<reference evidence="3" key="1">
    <citation type="journal article" date="2020" name="MBio">
        <title>Horizontal gene transfer to a defensive symbiont with a reduced genome amongst a multipartite beetle microbiome.</title>
        <authorList>
            <person name="Waterworth S.C."/>
            <person name="Florez L.V."/>
            <person name="Rees E.R."/>
            <person name="Hertweck C."/>
            <person name="Kaltenpoth M."/>
            <person name="Kwan J.C."/>
        </authorList>
    </citation>
    <scope>NUCLEOTIDE SEQUENCE [LARGE SCALE GENOMIC DNA]</scope>
</reference>
<dbReference type="EMBL" id="WNDP01000045">
    <property type="protein sequence ID" value="KAF1025167.1"/>
    <property type="molecule type" value="Genomic_DNA"/>
</dbReference>